<organism evidence="2 3">
    <name type="scientific">Glossina pallidipes</name>
    <name type="common">Tsetse fly</name>
    <dbReference type="NCBI Taxonomy" id="7398"/>
    <lineage>
        <taxon>Eukaryota</taxon>
        <taxon>Metazoa</taxon>
        <taxon>Ecdysozoa</taxon>
        <taxon>Arthropoda</taxon>
        <taxon>Hexapoda</taxon>
        <taxon>Insecta</taxon>
        <taxon>Pterygota</taxon>
        <taxon>Neoptera</taxon>
        <taxon>Endopterygota</taxon>
        <taxon>Diptera</taxon>
        <taxon>Brachycera</taxon>
        <taxon>Muscomorpha</taxon>
        <taxon>Hippoboscoidea</taxon>
        <taxon>Glossinidae</taxon>
        <taxon>Glossina</taxon>
    </lineage>
</organism>
<dbReference type="AlphaFoldDB" id="A0A1B0ACB5"/>
<reference evidence="3" key="1">
    <citation type="submission" date="2014-03" db="EMBL/GenBank/DDBJ databases">
        <authorList>
            <person name="Aksoy S."/>
            <person name="Warren W."/>
            <person name="Wilson R.K."/>
        </authorList>
    </citation>
    <scope>NUCLEOTIDE SEQUENCE [LARGE SCALE GENOMIC DNA]</scope>
    <source>
        <strain evidence="3">IAEA</strain>
    </source>
</reference>
<protein>
    <submittedName>
        <fullName evidence="2">Uncharacterized protein</fullName>
    </submittedName>
</protein>
<dbReference type="Proteomes" id="UP000092445">
    <property type="component" value="Unassembled WGS sequence"/>
</dbReference>
<proteinExistence type="predicted"/>
<keyword evidence="1" id="KW-0472">Membrane</keyword>
<sequence length="115" mass="13178">MLVHQFTLDLFKLQSNPANNCVKWHESSDWRLYTSEGAAVVDDDVHNDDDIDVAVMELNNVIVCNKGSLFYIFLFYGLAPVLKIFIKFSLQISIMDLGMFSLIAILQTRADIRYN</sequence>
<evidence type="ECO:0000313" key="3">
    <source>
        <dbReference type="Proteomes" id="UP000092445"/>
    </source>
</evidence>
<name>A0A1B0ACB5_GLOPL</name>
<dbReference type="VEuPathDB" id="VectorBase:GPAI040984"/>
<reference evidence="2" key="2">
    <citation type="submission" date="2020-05" db="UniProtKB">
        <authorList>
            <consortium name="EnsemblMetazoa"/>
        </authorList>
    </citation>
    <scope>IDENTIFICATION</scope>
    <source>
        <strain evidence="2">IAEA</strain>
    </source>
</reference>
<keyword evidence="1" id="KW-0812">Transmembrane</keyword>
<dbReference type="EnsemblMetazoa" id="GPAI040984-RA">
    <property type="protein sequence ID" value="GPAI040984-PA"/>
    <property type="gene ID" value="GPAI040984"/>
</dbReference>
<keyword evidence="3" id="KW-1185">Reference proteome</keyword>
<accession>A0A1B0ACB5</accession>
<evidence type="ECO:0000256" key="1">
    <source>
        <dbReference type="SAM" id="Phobius"/>
    </source>
</evidence>
<evidence type="ECO:0000313" key="2">
    <source>
        <dbReference type="EnsemblMetazoa" id="GPAI040984-PA"/>
    </source>
</evidence>
<keyword evidence="1" id="KW-1133">Transmembrane helix</keyword>
<feature type="transmembrane region" description="Helical" evidence="1">
    <location>
        <begin position="68"/>
        <end position="86"/>
    </location>
</feature>